<dbReference type="InterPro" id="IPR040198">
    <property type="entry name" value="Fido_containing"/>
</dbReference>
<feature type="domain" description="Fido" evidence="1">
    <location>
        <begin position="255"/>
        <end position="391"/>
    </location>
</feature>
<keyword evidence="3" id="KW-1185">Reference proteome</keyword>
<dbReference type="PROSITE" id="PS51459">
    <property type="entry name" value="FIDO"/>
    <property type="match status" value="1"/>
</dbReference>
<proteinExistence type="predicted"/>
<evidence type="ECO:0000313" key="3">
    <source>
        <dbReference type="Proteomes" id="UP000294823"/>
    </source>
</evidence>
<sequence length="494" mass="55958">MASKWPAMGPLGYNGRQMAGKWLWPIIRVGFEGGAMTQHVAGRQTVLDHLATKSDWFSLAEILAGLDSDLAPRTLRRWLKEWVELGVLESRGGPRNRQYRAIAVGGQPQFSARASASRLQEPLSEQGRAALRRLDVPLFQRPASTYRDEWIEAYVPGRSHYLSESQRELLASSGSRFSGAMPAGTFAKRIYNRLLVDLSYNSSRLEGNTYSLAETERLLLEGVAATDKLDAEQAMILNHRDAIHFLVEGINRLEISVSNIQSLHYLLADGLVAPGMAGELRDEAVRIGGSRYLPLERRHQLLPRLEQLVEKALAIHDPFEQSFFLLVQLSYLQPFVDVNKRTARLAANLPLVRHNLVPLSFHDVEPGDYHAAILVAYEFNEVSPLAELYAWTYLRSCRDYDVAAEAVGFDPLRVAYRRSRRQLIAEIVAELLTGVAMEERIQERSQAIREEHREHFLRHLHEDLNALAPHRIAGMGISQRQLETWFARRETGRS</sequence>
<protein>
    <recommendedName>
        <fullName evidence="1">Fido domain-containing protein</fullName>
    </recommendedName>
</protein>
<accession>A0ABY2DBJ9</accession>
<evidence type="ECO:0000259" key="1">
    <source>
        <dbReference type="PROSITE" id="PS51459"/>
    </source>
</evidence>
<dbReference type="SUPFAM" id="SSF140931">
    <property type="entry name" value="Fic-like"/>
    <property type="match status" value="1"/>
</dbReference>
<dbReference type="Gene3D" id="1.10.3290.10">
    <property type="entry name" value="Fido-like domain"/>
    <property type="match status" value="1"/>
</dbReference>
<comment type="caution">
    <text evidence="2">The sequence shown here is derived from an EMBL/GenBank/DDBJ whole genome shotgun (WGS) entry which is preliminary data.</text>
</comment>
<dbReference type="InterPro" id="IPR003812">
    <property type="entry name" value="Fido"/>
</dbReference>
<gene>
    <name evidence="2" type="ORF">E0702_00320</name>
</gene>
<dbReference type="PANTHER" id="PTHR13504:SF38">
    <property type="entry name" value="FIDO DOMAIN-CONTAINING PROTEIN"/>
    <property type="match status" value="1"/>
</dbReference>
<evidence type="ECO:0000313" key="2">
    <source>
        <dbReference type="EMBL" id="TDB05445.1"/>
    </source>
</evidence>
<dbReference type="PANTHER" id="PTHR13504">
    <property type="entry name" value="FIDO DOMAIN-CONTAINING PROTEIN DDB_G0283145"/>
    <property type="match status" value="1"/>
</dbReference>
<reference evidence="2 3" key="1">
    <citation type="submission" date="2019-03" db="EMBL/GenBank/DDBJ databases">
        <title>Halomonas marinisediminis sp. nov., a moderately halophilic bacterium isolated from the Bohai Gulf.</title>
        <authorList>
            <person name="Ji X."/>
        </authorList>
    </citation>
    <scope>NUCLEOTIDE SEQUENCE [LARGE SCALE GENOMIC DNA]</scope>
    <source>
        <strain evidence="2 3">204</strain>
    </source>
</reference>
<name>A0ABY2DBJ9_9GAMM</name>
<dbReference type="InterPro" id="IPR036597">
    <property type="entry name" value="Fido-like_dom_sf"/>
</dbReference>
<dbReference type="Pfam" id="PF02661">
    <property type="entry name" value="Fic"/>
    <property type="match status" value="1"/>
</dbReference>
<dbReference type="Proteomes" id="UP000294823">
    <property type="component" value="Unassembled WGS sequence"/>
</dbReference>
<organism evidence="2 3">
    <name type="scientific">Halomonas marinisediminis</name>
    <dbReference type="NCBI Taxonomy" id="2546095"/>
    <lineage>
        <taxon>Bacteria</taxon>
        <taxon>Pseudomonadati</taxon>
        <taxon>Pseudomonadota</taxon>
        <taxon>Gammaproteobacteria</taxon>
        <taxon>Oceanospirillales</taxon>
        <taxon>Halomonadaceae</taxon>
        <taxon>Halomonas</taxon>
    </lineage>
</organism>
<dbReference type="EMBL" id="SLTR01000001">
    <property type="protein sequence ID" value="TDB05445.1"/>
    <property type="molecule type" value="Genomic_DNA"/>
</dbReference>